<dbReference type="NCBIfam" id="TIGR00229">
    <property type="entry name" value="sensory_box"/>
    <property type="match status" value="1"/>
</dbReference>
<dbReference type="STRING" id="1391654.AKJ09_00109"/>
<proteinExistence type="predicted"/>
<dbReference type="RefSeq" id="WP_146645026.1">
    <property type="nucleotide sequence ID" value="NZ_CP012333.1"/>
</dbReference>
<evidence type="ECO:0000256" key="1">
    <source>
        <dbReference type="ARBA" id="ARBA00022553"/>
    </source>
</evidence>
<name>A0A0K1PIU7_9BACT</name>
<dbReference type="PANTHER" id="PTHR33745">
    <property type="entry name" value="RSBT ANTAGONIST PROTEIN RSBS-RELATED"/>
    <property type="match status" value="1"/>
</dbReference>
<dbReference type="Pfam" id="PF01740">
    <property type="entry name" value="STAS"/>
    <property type="match status" value="1"/>
</dbReference>
<dbReference type="OrthoDB" id="5494753at2"/>
<dbReference type="Gene3D" id="3.30.750.24">
    <property type="entry name" value="STAS domain"/>
    <property type="match status" value="1"/>
</dbReference>
<dbReference type="InterPro" id="IPR002645">
    <property type="entry name" value="STAS_dom"/>
</dbReference>
<keyword evidence="4" id="KW-1185">Reference proteome</keyword>
<dbReference type="PANTHER" id="PTHR33745:SF3">
    <property type="entry name" value="RSBT CO-ANTAGONIST PROTEIN RSBRC"/>
    <property type="match status" value="1"/>
</dbReference>
<dbReference type="SUPFAM" id="SSF55785">
    <property type="entry name" value="PYP-like sensor domain (PAS domain)"/>
    <property type="match status" value="1"/>
</dbReference>
<dbReference type="SMART" id="SM00091">
    <property type="entry name" value="PAS"/>
    <property type="match status" value="2"/>
</dbReference>
<evidence type="ECO:0000259" key="2">
    <source>
        <dbReference type="PROSITE" id="PS50801"/>
    </source>
</evidence>
<dbReference type="PROSITE" id="PS50801">
    <property type="entry name" value="STAS"/>
    <property type="match status" value="1"/>
</dbReference>
<evidence type="ECO:0000313" key="4">
    <source>
        <dbReference type="Proteomes" id="UP000064967"/>
    </source>
</evidence>
<dbReference type="SUPFAM" id="SSF52091">
    <property type="entry name" value="SpoIIaa-like"/>
    <property type="match status" value="1"/>
</dbReference>
<keyword evidence="1" id="KW-0597">Phosphoprotein</keyword>
<reference evidence="3 4" key="1">
    <citation type="submission" date="2015-08" db="EMBL/GenBank/DDBJ databases">
        <authorList>
            <person name="Babu N.S."/>
            <person name="Beckwith C.J."/>
            <person name="Beseler K.G."/>
            <person name="Brison A."/>
            <person name="Carone J.V."/>
            <person name="Caskin T.P."/>
            <person name="Diamond M."/>
            <person name="Durham M.E."/>
            <person name="Foxe J.M."/>
            <person name="Go M."/>
            <person name="Henderson B.A."/>
            <person name="Jones I.B."/>
            <person name="McGettigan J.A."/>
            <person name="Micheletti S.J."/>
            <person name="Nasrallah M.E."/>
            <person name="Ortiz D."/>
            <person name="Piller C.R."/>
            <person name="Privatt S.R."/>
            <person name="Schneider S.L."/>
            <person name="Sharp S."/>
            <person name="Smith T.C."/>
            <person name="Stanton J.D."/>
            <person name="Ullery H.E."/>
            <person name="Wilson R.J."/>
            <person name="Serrano M.G."/>
            <person name="Buck G."/>
            <person name="Lee V."/>
            <person name="Wang Y."/>
            <person name="Carvalho R."/>
            <person name="Voegtly L."/>
            <person name="Shi R."/>
            <person name="Duckworth R."/>
            <person name="Johnson A."/>
            <person name="Loviza R."/>
            <person name="Walstead R."/>
            <person name="Shah Z."/>
            <person name="Kiflezghi M."/>
            <person name="Wade K."/>
            <person name="Ball S.L."/>
            <person name="Bradley K.W."/>
            <person name="Asai D.J."/>
            <person name="Bowman C.A."/>
            <person name="Russell D.A."/>
            <person name="Pope W.H."/>
            <person name="Jacobs-Sera D."/>
            <person name="Hendrix R.W."/>
            <person name="Hatfull G.F."/>
        </authorList>
    </citation>
    <scope>NUCLEOTIDE SEQUENCE [LARGE SCALE GENOMIC DNA]</scope>
    <source>
        <strain evidence="3 4">DSM 27648</strain>
    </source>
</reference>
<dbReference type="AlphaFoldDB" id="A0A0K1PIU7"/>
<dbReference type="InterPro" id="IPR000014">
    <property type="entry name" value="PAS"/>
</dbReference>
<evidence type="ECO:0000313" key="3">
    <source>
        <dbReference type="EMBL" id="AKU93445.1"/>
    </source>
</evidence>
<dbReference type="KEGG" id="llu:AKJ09_00109"/>
<sequence length="399" mass="43353">MIPNVDSLLVRFFETAATPLALLDRRGVFVRANAAWKSFVSGAVEEGKSLVDLVAVSDAPRVKAFFEQLSGEARLDVRLAAPNAGAEERLLRFHATLDAPSNVIQLVGMDGFASLADANAASLLQERASVVDRSEIMLKAFNAIVDTVPVVLWSTDEKGTFLAHQGMGLRQLGMTPGAAVGQNLFDLFKDYTPVLEAAKRGFQGESSRMVDEFPGDIHFDSWILPMKADDDSVHGVVGLAIDATARVRKERELAEKLDLIQRQTATIRALATPIIQIWDQVLCVPIIGTVDSQRTSEMMDSLLAAIAARQAQYAIVDLTGVEVIDTMTADHLIKLFRAAQLLGTEGVLCGMRPAVAQTVVALGVDLTAVRTMRSLREALLWCIREQHERSESGTSTARN</sequence>
<dbReference type="CDD" id="cd07041">
    <property type="entry name" value="STAS_RsbR_RsbS_like"/>
    <property type="match status" value="1"/>
</dbReference>
<dbReference type="InterPro" id="IPR035965">
    <property type="entry name" value="PAS-like_dom_sf"/>
</dbReference>
<dbReference type="Gene3D" id="3.30.450.20">
    <property type="entry name" value="PAS domain"/>
    <property type="match status" value="1"/>
</dbReference>
<gene>
    <name evidence="3" type="ORF">AKJ09_00109</name>
</gene>
<protein>
    <submittedName>
        <fullName evidence="3">RsbR, positive regulator of sigma-B</fullName>
    </submittedName>
</protein>
<feature type="domain" description="STAS" evidence="2">
    <location>
        <begin position="271"/>
        <end position="382"/>
    </location>
</feature>
<dbReference type="Proteomes" id="UP000064967">
    <property type="component" value="Chromosome"/>
</dbReference>
<dbReference type="EMBL" id="CP012333">
    <property type="protein sequence ID" value="AKU93445.1"/>
    <property type="molecule type" value="Genomic_DNA"/>
</dbReference>
<organism evidence="3 4">
    <name type="scientific">Labilithrix luteola</name>
    <dbReference type="NCBI Taxonomy" id="1391654"/>
    <lineage>
        <taxon>Bacteria</taxon>
        <taxon>Pseudomonadati</taxon>
        <taxon>Myxococcota</taxon>
        <taxon>Polyangia</taxon>
        <taxon>Polyangiales</taxon>
        <taxon>Labilitrichaceae</taxon>
        <taxon>Labilithrix</taxon>
    </lineage>
</organism>
<accession>A0A0K1PIU7</accession>
<dbReference type="InterPro" id="IPR051932">
    <property type="entry name" value="Bact_StressResp_Reg"/>
</dbReference>
<dbReference type="InterPro" id="IPR036513">
    <property type="entry name" value="STAS_dom_sf"/>
</dbReference>